<gene>
    <name evidence="2" type="ORF">EQZ20_17935</name>
</gene>
<accession>A0AAJ3Z0E4</accession>
<protein>
    <submittedName>
        <fullName evidence="2">Permease</fullName>
    </submittedName>
</protein>
<dbReference type="InterPro" id="IPR053046">
    <property type="entry name" value="ABC-5_transporter"/>
</dbReference>
<dbReference type="AlphaFoldDB" id="A0AAJ3Z0E4"/>
<dbReference type="RefSeq" id="WP_046129331.1">
    <property type="nucleotide sequence ID" value="NZ_CP035232.1"/>
</dbReference>
<feature type="transmembrane region" description="Helical" evidence="1">
    <location>
        <begin position="235"/>
        <end position="255"/>
    </location>
</feature>
<reference evidence="2 3" key="1">
    <citation type="submission" date="2019-01" db="EMBL/GenBank/DDBJ databases">
        <title>Genome sequence of Bacillus glycinifermentans SRCM103574.</title>
        <authorList>
            <person name="Kong H.-J."/>
            <person name="Jeong S.-Y."/>
            <person name="Jeong D.-Y."/>
        </authorList>
    </citation>
    <scope>NUCLEOTIDE SEQUENCE [LARGE SCALE GENOMIC DNA]</scope>
    <source>
        <strain evidence="2 3">SRCM103574</strain>
    </source>
</reference>
<evidence type="ECO:0000256" key="1">
    <source>
        <dbReference type="SAM" id="Phobius"/>
    </source>
</evidence>
<feature type="transmembrane region" description="Helical" evidence="1">
    <location>
        <begin position="109"/>
        <end position="131"/>
    </location>
</feature>
<keyword evidence="1" id="KW-0472">Membrane</keyword>
<dbReference type="InterPro" id="IPR023264">
    <property type="entry name" value="ABC_transptr_acetoin_YtrC/YtrD"/>
</dbReference>
<dbReference type="PANTHER" id="PTHR39177">
    <property type="entry name" value="ABC TRANSPORTER PERMEASE YTRC-RELATED"/>
    <property type="match status" value="1"/>
</dbReference>
<dbReference type="PANTHER" id="PTHR39177:SF1">
    <property type="entry name" value="ABC TRANSPORTER PERMEASE YTRC-RELATED"/>
    <property type="match status" value="1"/>
</dbReference>
<name>A0AAJ3Z0E4_9BACI</name>
<feature type="transmembrane region" description="Helical" evidence="1">
    <location>
        <begin position="299"/>
        <end position="319"/>
    </location>
</feature>
<proteinExistence type="predicted"/>
<feature type="transmembrane region" description="Helical" evidence="1">
    <location>
        <begin position="276"/>
        <end position="293"/>
    </location>
</feature>
<feature type="transmembrane region" description="Helical" evidence="1">
    <location>
        <begin position="169"/>
        <end position="189"/>
    </location>
</feature>
<sequence length="324" mass="36899">MVDRGLLYKEWKQHQWLFLIVFAAIMLSEPLTILNGYLSYQGCLEDQKAFKDLQCEFVIEYPTGTFVQMFWIGGVILALSQLGFERSKGTLDFTLSLPYKRVTVFQTKFVFGASVLLSAQLLSYLLSYLMVTVLKPEVHNFHVLFIGAMFFSFMVYSLVMAAGTMTGNILGQLVVAFSASILPYLLIGLPISNIQVILRFFGIVDSGVFMDSDFLGYITPIIYLDHFGILDENRLVMFIPLIMGVLFYVIGYFCFLKQPVERNGHFFLWRQMERPIQILVILFGIFGFGLAASENIISYIIGMIIGSVVGFLLSYFLIFKKTRL</sequence>
<feature type="transmembrane region" description="Helical" evidence="1">
    <location>
        <begin position="16"/>
        <end position="40"/>
    </location>
</feature>
<dbReference type="GeneID" id="82854556"/>
<dbReference type="EMBL" id="CP035232">
    <property type="protein sequence ID" value="QAT66592.1"/>
    <property type="molecule type" value="Genomic_DNA"/>
</dbReference>
<dbReference type="PRINTS" id="PR02026">
    <property type="entry name" value="YTRCYTRDABC"/>
</dbReference>
<dbReference type="Proteomes" id="UP000288675">
    <property type="component" value="Chromosome"/>
</dbReference>
<keyword evidence="1" id="KW-0812">Transmembrane</keyword>
<evidence type="ECO:0000313" key="2">
    <source>
        <dbReference type="EMBL" id="QAT66592.1"/>
    </source>
</evidence>
<feature type="transmembrane region" description="Helical" evidence="1">
    <location>
        <begin position="61"/>
        <end position="84"/>
    </location>
</feature>
<organism evidence="2 3">
    <name type="scientific">Bacillus glycinifermentans</name>
    <dbReference type="NCBI Taxonomy" id="1664069"/>
    <lineage>
        <taxon>Bacteria</taxon>
        <taxon>Bacillati</taxon>
        <taxon>Bacillota</taxon>
        <taxon>Bacilli</taxon>
        <taxon>Bacillales</taxon>
        <taxon>Bacillaceae</taxon>
        <taxon>Bacillus</taxon>
    </lineage>
</organism>
<evidence type="ECO:0000313" key="3">
    <source>
        <dbReference type="Proteomes" id="UP000288675"/>
    </source>
</evidence>
<keyword evidence="1" id="KW-1133">Transmembrane helix</keyword>
<feature type="transmembrane region" description="Helical" evidence="1">
    <location>
        <begin position="143"/>
        <end position="163"/>
    </location>
</feature>
<dbReference type="KEGG" id="bgy:BGLY_3586"/>